<protein>
    <recommendedName>
        <fullName evidence="4">Lipoprotein</fullName>
    </recommendedName>
</protein>
<keyword evidence="1" id="KW-0732">Signal</keyword>
<accession>A0A0P7ADX5</accession>
<proteinExistence type="predicted"/>
<feature type="chain" id="PRO_5006134781" description="Lipoprotein" evidence="1">
    <location>
        <begin position="22"/>
        <end position="314"/>
    </location>
</feature>
<dbReference type="EMBL" id="LDJX01000005">
    <property type="protein sequence ID" value="KPM31410.1"/>
    <property type="molecule type" value="Genomic_DNA"/>
</dbReference>
<reference evidence="2 3" key="1">
    <citation type="submission" date="2015-09" db="EMBL/GenBank/DDBJ databases">
        <title>Genome sequence of the marine flavobacterium Croceitalea dokdonensis DOKDO 023 that contains proton- and sodium-pumping rhodopsins.</title>
        <authorList>
            <person name="Kwon S.-K."/>
            <person name="Lee H.K."/>
            <person name="Kwak M.-J."/>
            <person name="Kim J.F."/>
        </authorList>
    </citation>
    <scope>NUCLEOTIDE SEQUENCE [LARGE SCALE GENOMIC DNA]</scope>
    <source>
        <strain evidence="2 3">DOKDO 023</strain>
    </source>
</reference>
<dbReference type="AlphaFoldDB" id="A0A0P7ADX5"/>
<evidence type="ECO:0008006" key="4">
    <source>
        <dbReference type="Google" id="ProtNLM"/>
    </source>
</evidence>
<dbReference type="STRING" id="1300341.I595_2677"/>
<evidence type="ECO:0000256" key="1">
    <source>
        <dbReference type="SAM" id="SignalP"/>
    </source>
</evidence>
<organism evidence="2 3">
    <name type="scientific">Croceitalea dokdonensis DOKDO 023</name>
    <dbReference type="NCBI Taxonomy" id="1300341"/>
    <lineage>
        <taxon>Bacteria</taxon>
        <taxon>Pseudomonadati</taxon>
        <taxon>Bacteroidota</taxon>
        <taxon>Flavobacteriia</taxon>
        <taxon>Flavobacteriales</taxon>
        <taxon>Flavobacteriaceae</taxon>
        <taxon>Croceitalea</taxon>
    </lineage>
</organism>
<dbReference type="PROSITE" id="PS51257">
    <property type="entry name" value="PROKAR_LIPOPROTEIN"/>
    <property type="match status" value="1"/>
</dbReference>
<feature type="signal peptide" evidence="1">
    <location>
        <begin position="1"/>
        <end position="21"/>
    </location>
</feature>
<dbReference type="OrthoDB" id="820612at2"/>
<sequence>MKKQIKNYIKAFSAASVLVFAACEDGDKVFDQIIADVERGAALRTIEVLSDELPIGVSDGSFGVTLEVQARDNGRAVTAVDVFVSFRDATPDDAPGNTEENLLTTINAADFIGGPAGYPQFTFNATLAELLAGTGIAADEIDGSDQFRIRFELVLESGRRLSFAQNSSTLTGAFFSSPFLYSATVVCPPKAPTPGVWTINMTDSYGDGWQTSTGGGGAGITVTLNDGTVLEVGLCSPYGSAAGTFLGGTDCVPNDGSSGTGTITIPAGTESADWFFPGDFYGEIGFEIITPNGNVVGGYTGVDAGPITIDFCKD</sequence>
<keyword evidence="3" id="KW-1185">Reference proteome</keyword>
<dbReference type="Proteomes" id="UP000050280">
    <property type="component" value="Unassembled WGS sequence"/>
</dbReference>
<comment type="caution">
    <text evidence="2">The sequence shown here is derived from an EMBL/GenBank/DDBJ whole genome shotgun (WGS) entry which is preliminary data.</text>
</comment>
<gene>
    <name evidence="2" type="ORF">I595_2677</name>
</gene>
<evidence type="ECO:0000313" key="2">
    <source>
        <dbReference type="EMBL" id="KPM31410.1"/>
    </source>
</evidence>
<dbReference type="PATRIC" id="fig|1300341.3.peg.2836"/>
<name>A0A0P7ADX5_9FLAO</name>
<evidence type="ECO:0000313" key="3">
    <source>
        <dbReference type="Proteomes" id="UP000050280"/>
    </source>
</evidence>
<dbReference type="RefSeq" id="WP_054559706.1">
    <property type="nucleotide sequence ID" value="NZ_LDJX01000005.1"/>
</dbReference>